<proteinExistence type="predicted"/>
<protein>
    <submittedName>
        <fullName evidence="1">Uncharacterized protein</fullName>
    </submittedName>
</protein>
<organism evidence="1 2">
    <name type="scientific">Trapa incisa</name>
    <dbReference type="NCBI Taxonomy" id="236973"/>
    <lineage>
        <taxon>Eukaryota</taxon>
        <taxon>Viridiplantae</taxon>
        <taxon>Streptophyta</taxon>
        <taxon>Embryophyta</taxon>
        <taxon>Tracheophyta</taxon>
        <taxon>Spermatophyta</taxon>
        <taxon>Magnoliopsida</taxon>
        <taxon>eudicotyledons</taxon>
        <taxon>Gunneridae</taxon>
        <taxon>Pentapetalae</taxon>
        <taxon>rosids</taxon>
        <taxon>malvids</taxon>
        <taxon>Myrtales</taxon>
        <taxon>Lythraceae</taxon>
        <taxon>Trapa</taxon>
    </lineage>
</organism>
<comment type="caution">
    <text evidence="1">The sequence shown here is derived from an EMBL/GenBank/DDBJ whole genome shotgun (WGS) entry which is preliminary data.</text>
</comment>
<sequence length="104" mass="11855">MKTFFYAVFERCPPRNWILVDLVVCIGIHWSYSTCTTTQVRGEVNSPCAMPVVSQKATVKFHICVIMEWGSSLFNATSILSYLCSLNETKKVIAMYRTTHILNL</sequence>
<dbReference type="Proteomes" id="UP001345219">
    <property type="component" value="Chromosome 21"/>
</dbReference>
<accession>A0AAN7GYM0</accession>
<evidence type="ECO:0000313" key="2">
    <source>
        <dbReference type="Proteomes" id="UP001345219"/>
    </source>
</evidence>
<reference evidence="1 2" key="1">
    <citation type="journal article" date="2023" name="Hortic Res">
        <title>Pangenome of water caltrop reveals structural variations and asymmetric subgenome divergence after allopolyploidization.</title>
        <authorList>
            <person name="Zhang X."/>
            <person name="Chen Y."/>
            <person name="Wang L."/>
            <person name="Yuan Y."/>
            <person name="Fang M."/>
            <person name="Shi L."/>
            <person name="Lu R."/>
            <person name="Comes H.P."/>
            <person name="Ma Y."/>
            <person name="Chen Y."/>
            <person name="Huang G."/>
            <person name="Zhou Y."/>
            <person name="Zheng Z."/>
            <person name="Qiu Y."/>
        </authorList>
    </citation>
    <scope>NUCLEOTIDE SEQUENCE [LARGE SCALE GENOMIC DNA]</scope>
    <source>
        <tissue evidence="1">Roots</tissue>
    </source>
</reference>
<keyword evidence="2" id="KW-1185">Reference proteome</keyword>
<gene>
    <name evidence="1" type="ORF">SAY87_027031</name>
</gene>
<dbReference type="AlphaFoldDB" id="A0AAN7GYM0"/>
<name>A0AAN7GYM0_9MYRT</name>
<dbReference type="EMBL" id="JAXIOK010000018">
    <property type="protein sequence ID" value="KAK4749582.1"/>
    <property type="molecule type" value="Genomic_DNA"/>
</dbReference>
<evidence type="ECO:0000313" key="1">
    <source>
        <dbReference type="EMBL" id="KAK4749582.1"/>
    </source>
</evidence>